<keyword evidence="2" id="KW-1185">Reference proteome</keyword>
<comment type="caution">
    <text evidence="1">The sequence shown here is derived from an EMBL/GenBank/DDBJ whole genome shotgun (WGS) entry which is preliminary data.</text>
</comment>
<sequence>MHSGPRNLYTLHDPDLPGVNGMIISFSGVKQKNRRKKFKNYKVSISYPQLKLTNRSCNDHITWFSGKSGAPFL</sequence>
<dbReference type="AlphaFoldDB" id="A0A9P6NAG7"/>
<reference evidence="1" key="1">
    <citation type="submission" date="2013-11" db="EMBL/GenBank/DDBJ databases">
        <title>Genome sequence of the fusiform rust pathogen reveals effectors for host alternation and coevolution with pine.</title>
        <authorList>
            <consortium name="DOE Joint Genome Institute"/>
            <person name="Smith K."/>
            <person name="Pendleton A."/>
            <person name="Kubisiak T."/>
            <person name="Anderson C."/>
            <person name="Salamov A."/>
            <person name="Aerts A."/>
            <person name="Riley R."/>
            <person name="Clum A."/>
            <person name="Lindquist E."/>
            <person name="Ence D."/>
            <person name="Campbell M."/>
            <person name="Kronenberg Z."/>
            <person name="Feau N."/>
            <person name="Dhillon B."/>
            <person name="Hamelin R."/>
            <person name="Burleigh J."/>
            <person name="Smith J."/>
            <person name="Yandell M."/>
            <person name="Nelson C."/>
            <person name="Grigoriev I."/>
            <person name="Davis J."/>
        </authorList>
    </citation>
    <scope>NUCLEOTIDE SEQUENCE</scope>
    <source>
        <strain evidence="1">G11</strain>
    </source>
</reference>
<accession>A0A9P6NAG7</accession>
<organism evidence="1 2">
    <name type="scientific">Cronartium quercuum f. sp. fusiforme G11</name>
    <dbReference type="NCBI Taxonomy" id="708437"/>
    <lineage>
        <taxon>Eukaryota</taxon>
        <taxon>Fungi</taxon>
        <taxon>Dikarya</taxon>
        <taxon>Basidiomycota</taxon>
        <taxon>Pucciniomycotina</taxon>
        <taxon>Pucciniomycetes</taxon>
        <taxon>Pucciniales</taxon>
        <taxon>Coleosporiaceae</taxon>
        <taxon>Cronartium</taxon>
    </lineage>
</organism>
<proteinExistence type="predicted"/>
<evidence type="ECO:0000313" key="1">
    <source>
        <dbReference type="EMBL" id="KAG0140270.1"/>
    </source>
</evidence>
<gene>
    <name evidence="1" type="ORF">CROQUDRAFT_665422</name>
</gene>
<evidence type="ECO:0000313" key="2">
    <source>
        <dbReference type="Proteomes" id="UP000886653"/>
    </source>
</evidence>
<dbReference type="EMBL" id="MU167459">
    <property type="protein sequence ID" value="KAG0140270.1"/>
    <property type="molecule type" value="Genomic_DNA"/>
</dbReference>
<dbReference type="Proteomes" id="UP000886653">
    <property type="component" value="Unassembled WGS sequence"/>
</dbReference>
<protein>
    <submittedName>
        <fullName evidence="1">Uncharacterized protein</fullName>
    </submittedName>
</protein>
<name>A0A9P6NAG7_9BASI</name>